<dbReference type="InterPro" id="IPR001343">
    <property type="entry name" value="Hemolysn_Ca-bd"/>
</dbReference>
<dbReference type="OrthoDB" id="3783154at2"/>
<dbReference type="EMBL" id="SDWS01000004">
    <property type="protein sequence ID" value="RYB90653.1"/>
    <property type="molecule type" value="Genomic_DNA"/>
</dbReference>
<dbReference type="InterPro" id="IPR011049">
    <property type="entry name" value="Serralysin-like_metalloprot_C"/>
</dbReference>
<accession>A0A4Q2RTG3</accession>
<evidence type="ECO:0000256" key="2">
    <source>
        <dbReference type="ARBA" id="ARBA00022525"/>
    </source>
</evidence>
<dbReference type="GO" id="GO:0005576">
    <property type="term" value="C:extracellular region"/>
    <property type="evidence" value="ECO:0007669"/>
    <property type="project" value="UniProtKB-SubCell"/>
</dbReference>
<sequence>MRRITATVSLIVLAPLGVVWLGAGPATAETTCDGKVPTIVVVPGEATTGTPGDDVILGSFAGDRIDGGAGNDTICGFGNADTLVGGPGNDRLFGGLDGFYVPDDGYGGDIIVPGPGNDHIDLGDDPASASVDEIDRPARYDTVWFDGAPGPVTVDLSAGTATGEGTDTIAVPAFSGGIVGSAFDDELTGSNGPDRFDAGTGDDLIRALGGDDEIQPGKGDDVVRGGDGDDFIMSPDKGRDRLYGDGGDDGVEARGLGSAIGGGAGDDFLYARDGADVHGGDGNDEIDADLVRGTRTEVDGGGGRDIVRLRAPKSEFPRGSTYVVDVRRKRVTVGARWARYEGVEDLRFSGRPGFLRYIGGAGRDRLSVTGGMQVTAYGRRGSDILVGGGRNDLLVGGPGRDQLVGGAGRDRCLSGEQLRQCEVRR</sequence>
<dbReference type="PANTHER" id="PTHR38340">
    <property type="entry name" value="S-LAYER PROTEIN"/>
    <property type="match status" value="1"/>
</dbReference>
<evidence type="ECO:0000256" key="1">
    <source>
        <dbReference type="ARBA" id="ARBA00004613"/>
    </source>
</evidence>
<comment type="caution">
    <text evidence="5">The sequence shown here is derived from an EMBL/GenBank/DDBJ whole genome shotgun (WGS) entry which is preliminary data.</text>
</comment>
<dbReference type="PROSITE" id="PS00330">
    <property type="entry name" value="HEMOLYSIN_CALCIUM"/>
    <property type="match status" value="1"/>
</dbReference>
<feature type="compositionally biased region" description="Basic and acidic residues" evidence="3">
    <location>
        <begin position="218"/>
        <end position="227"/>
    </location>
</feature>
<dbReference type="AlphaFoldDB" id="A0A4Q2RTG3"/>
<evidence type="ECO:0000313" key="5">
    <source>
        <dbReference type="EMBL" id="RYB90653.1"/>
    </source>
</evidence>
<evidence type="ECO:0000256" key="4">
    <source>
        <dbReference type="SAM" id="SignalP"/>
    </source>
</evidence>
<feature type="region of interest" description="Disordered" evidence="3">
    <location>
        <begin position="212"/>
        <end position="242"/>
    </location>
</feature>
<dbReference type="PRINTS" id="PR00313">
    <property type="entry name" value="CABNDNGRPT"/>
</dbReference>
<organism evidence="5 6">
    <name type="scientific">Nocardioides glacieisoli</name>
    <dbReference type="NCBI Taxonomy" id="1168730"/>
    <lineage>
        <taxon>Bacteria</taxon>
        <taxon>Bacillati</taxon>
        <taxon>Actinomycetota</taxon>
        <taxon>Actinomycetes</taxon>
        <taxon>Propionibacteriales</taxon>
        <taxon>Nocardioidaceae</taxon>
        <taxon>Nocardioides</taxon>
    </lineage>
</organism>
<dbReference type="Proteomes" id="UP000291838">
    <property type="component" value="Unassembled WGS sequence"/>
</dbReference>
<feature type="chain" id="PRO_5020200271" evidence="4">
    <location>
        <begin position="29"/>
        <end position="425"/>
    </location>
</feature>
<feature type="signal peptide" evidence="4">
    <location>
        <begin position="1"/>
        <end position="28"/>
    </location>
</feature>
<dbReference type="RefSeq" id="WP_129475212.1">
    <property type="nucleotide sequence ID" value="NZ_SDWS01000004.1"/>
</dbReference>
<dbReference type="PANTHER" id="PTHR38340:SF1">
    <property type="entry name" value="S-LAYER PROTEIN"/>
    <property type="match status" value="1"/>
</dbReference>
<gene>
    <name evidence="5" type="ORF">EUA06_10160</name>
</gene>
<dbReference type="InterPro" id="IPR050557">
    <property type="entry name" value="RTX_toxin/Mannuronan_C5-epim"/>
</dbReference>
<dbReference type="Pfam" id="PF00353">
    <property type="entry name" value="HemolysinCabind"/>
    <property type="match status" value="5"/>
</dbReference>
<protein>
    <submittedName>
        <fullName evidence="5">Calcium-binding protein</fullName>
    </submittedName>
</protein>
<dbReference type="Gene3D" id="2.150.10.10">
    <property type="entry name" value="Serralysin-like metalloprotease, C-terminal"/>
    <property type="match status" value="3"/>
</dbReference>
<dbReference type="SUPFAM" id="SSF51120">
    <property type="entry name" value="beta-Roll"/>
    <property type="match status" value="3"/>
</dbReference>
<proteinExistence type="predicted"/>
<evidence type="ECO:0000313" key="6">
    <source>
        <dbReference type="Proteomes" id="UP000291838"/>
    </source>
</evidence>
<keyword evidence="4" id="KW-0732">Signal</keyword>
<dbReference type="GO" id="GO:0005509">
    <property type="term" value="F:calcium ion binding"/>
    <property type="evidence" value="ECO:0007669"/>
    <property type="project" value="InterPro"/>
</dbReference>
<evidence type="ECO:0000256" key="3">
    <source>
        <dbReference type="SAM" id="MobiDB-lite"/>
    </source>
</evidence>
<dbReference type="InterPro" id="IPR018511">
    <property type="entry name" value="Hemolysin-typ_Ca-bd_CS"/>
</dbReference>
<reference evidence="5 6" key="1">
    <citation type="submission" date="2019-01" db="EMBL/GenBank/DDBJ databases">
        <title>Novel species of Nocardioides.</title>
        <authorList>
            <person name="Liu Q."/>
            <person name="Xin Y.-H."/>
        </authorList>
    </citation>
    <scope>NUCLEOTIDE SEQUENCE [LARGE SCALE GENOMIC DNA]</scope>
    <source>
        <strain evidence="5 6">HLT3-15</strain>
    </source>
</reference>
<comment type="subcellular location">
    <subcellularLocation>
        <location evidence="1">Secreted</location>
    </subcellularLocation>
</comment>
<keyword evidence="2" id="KW-0964">Secreted</keyword>
<keyword evidence="6" id="KW-1185">Reference proteome</keyword>
<name>A0A4Q2RTG3_9ACTN</name>